<name>A0AA37TL41_9GAMM</name>
<dbReference type="PANTHER" id="PTHR42852:SF17">
    <property type="entry name" value="THIOREDOXIN-LIKE PROTEIN HI_1115"/>
    <property type="match status" value="1"/>
</dbReference>
<dbReference type="GO" id="GO:0017004">
    <property type="term" value="P:cytochrome complex assembly"/>
    <property type="evidence" value="ECO:0007669"/>
    <property type="project" value="UniProtKB-KW"/>
</dbReference>
<evidence type="ECO:0000313" key="6">
    <source>
        <dbReference type="Proteomes" id="UP001157439"/>
    </source>
</evidence>
<reference evidence="5 6" key="1">
    <citation type="journal article" date="2014" name="Int. J. Syst. Evol. Microbiol.">
        <title>Complete genome sequence of Corynebacterium casei LMG S-19264T (=DSM 44701T), isolated from a smear-ripened cheese.</title>
        <authorList>
            <consortium name="US DOE Joint Genome Institute (JGI-PGF)"/>
            <person name="Walter F."/>
            <person name="Albersmeier A."/>
            <person name="Kalinowski J."/>
            <person name="Ruckert C."/>
        </authorList>
    </citation>
    <scope>NUCLEOTIDE SEQUENCE [LARGE SCALE GENOMIC DNA]</scope>
    <source>
        <strain evidence="5 6">NBRC 112785</strain>
    </source>
</reference>
<dbReference type="GO" id="GO:0030313">
    <property type="term" value="C:cell envelope"/>
    <property type="evidence" value="ECO:0007669"/>
    <property type="project" value="UniProtKB-SubCell"/>
</dbReference>
<dbReference type="InterPro" id="IPR017937">
    <property type="entry name" value="Thioredoxin_CS"/>
</dbReference>
<accession>A0AA37TL41</accession>
<comment type="subcellular location">
    <subcellularLocation>
        <location evidence="1">Cell envelope</location>
    </subcellularLocation>
</comment>
<dbReference type="PROSITE" id="PS51352">
    <property type="entry name" value="THIOREDOXIN_2"/>
    <property type="match status" value="1"/>
</dbReference>
<dbReference type="InterPro" id="IPR013766">
    <property type="entry name" value="Thioredoxin_domain"/>
</dbReference>
<dbReference type="Proteomes" id="UP001157439">
    <property type="component" value="Unassembled WGS sequence"/>
</dbReference>
<gene>
    <name evidence="5" type="ORF">GCM10007894_12410</name>
</gene>
<dbReference type="AlphaFoldDB" id="A0AA37TL41"/>
<dbReference type="EMBL" id="BSPO01000002">
    <property type="protein sequence ID" value="GLS83264.1"/>
    <property type="molecule type" value="Genomic_DNA"/>
</dbReference>
<dbReference type="InterPro" id="IPR050553">
    <property type="entry name" value="Thioredoxin_ResA/DsbE_sf"/>
</dbReference>
<evidence type="ECO:0000256" key="3">
    <source>
        <dbReference type="ARBA" id="ARBA00023284"/>
    </source>
</evidence>
<organism evidence="5 6">
    <name type="scientific">Paraferrimonas haliotis</name>
    <dbReference type="NCBI Taxonomy" id="2013866"/>
    <lineage>
        <taxon>Bacteria</taxon>
        <taxon>Pseudomonadati</taxon>
        <taxon>Pseudomonadota</taxon>
        <taxon>Gammaproteobacteria</taxon>
        <taxon>Alteromonadales</taxon>
        <taxon>Ferrimonadaceae</taxon>
        <taxon>Paraferrimonas</taxon>
    </lineage>
</organism>
<evidence type="ECO:0000313" key="5">
    <source>
        <dbReference type="EMBL" id="GLS83264.1"/>
    </source>
</evidence>
<keyword evidence="3" id="KW-0676">Redox-active center</keyword>
<dbReference type="Gene3D" id="3.40.30.10">
    <property type="entry name" value="Glutaredoxin"/>
    <property type="match status" value="1"/>
</dbReference>
<dbReference type="RefSeq" id="WP_095497175.1">
    <property type="nucleotide sequence ID" value="NZ_BSPO01000002.1"/>
</dbReference>
<sequence>MTKRKLVKYSKEAAIWFVVVVGVLWALDQYRGRDFPKQAIPQQVVMDTHGQKVDIMAASYETPQLVYFWGSWCPACRIVSPQVNKLASYYDVTSIAMASGSDEEINRYMAEQDYDFTVVNDDSSELTRAWGVSIAPTLFIIKNGEVSSFTIGVTSLPGLLLRLTLA</sequence>
<evidence type="ECO:0000256" key="2">
    <source>
        <dbReference type="ARBA" id="ARBA00022748"/>
    </source>
</evidence>
<dbReference type="InterPro" id="IPR036249">
    <property type="entry name" value="Thioredoxin-like_sf"/>
</dbReference>
<feature type="domain" description="Thioredoxin" evidence="4">
    <location>
        <begin position="34"/>
        <end position="166"/>
    </location>
</feature>
<dbReference type="InterPro" id="IPR013740">
    <property type="entry name" value="Redoxin"/>
</dbReference>
<dbReference type="GO" id="GO:0015036">
    <property type="term" value="F:disulfide oxidoreductase activity"/>
    <property type="evidence" value="ECO:0007669"/>
    <property type="project" value="UniProtKB-ARBA"/>
</dbReference>
<evidence type="ECO:0000259" key="4">
    <source>
        <dbReference type="PROSITE" id="PS51352"/>
    </source>
</evidence>
<dbReference type="PANTHER" id="PTHR42852">
    <property type="entry name" value="THIOL:DISULFIDE INTERCHANGE PROTEIN DSBE"/>
    <property type="match status" value="1"/>
</dbReference>
<proteinExistence type="predicted"/>
<dbReference type="Pfam" id="PF08534">
    <property type="entry name" value="Redoxin"/>
    <property type="match status" value="1"/>
</dbReference>
<dbReference type="PROSITE" id="PS00194">
    <property type="entry name" value="THIOREDOXIN_1"/>
    <property type="match status" value="1"/>
</dbReference>
<evidence type="ECO:0000256" key="1">
    <source>
        <dbReference type="ARBA" id="ARBA00004196"/>
    </source>
</evidence>
<dbReference type="CDD" id="cd03011">
    <property type="entry name" value="TlpA_like_ScsD_MtbDsbE"/>
    <property type="match status" value="1"/>
</dbReference>
<keyword evidence="6" id="KW-1185">Reference proteome</keyword>
<keyword evidence="2" id="KW-0201">Cytochrome c-type biogenesis</keyword>
<protein>
    <submittedName>
        <fullName evidence="5">Thioredoxin</fullName>
    </submittedName>
</protein>
<dbReference type="SUPFAM" id="SSF52833">
    <property type="entry name" value="Thioredoxin-like"/>
    <property type="match status" value="1"/>
</dbReference>
<comment type="caution">
    <text evidence="5">The sequence shown here is derived from an EMBL/GenBank/DDBJ whole genome shotgun (WGS) entry which is preliminary data.</text>
</comment>